<keyword evidence="13" id="KW-1185">Reference proteome</keyword>
<evidence type="ECO:0000256" key="5">
    <source>
        <dbReference type="ARBA" id="ARBA00022741"/>
    </source>
</evidence>
<accession>A0ABY6TMK2</accession>
<evidence type="ECO:0000256" key="1">
    <source>
        <dbReference type="ARBA" id="ARBA00000851"/>
    </source>
</evidence>
<evidence type="ECO:0000313" key="13">
    <source>
        <dbReference type="Proteomes" id="UP000308167"/>
    </source>
</evidence>
<organism evidence="12 13">
    <name type="scientific">Actinobacillus porcinus</name>
    <dbReference type="NCBI Taxonomy" id="51048"/>
    <lineage>
        <taxon>Bacteria</taxon>
        <taxon>Pseudomonadati</taxon>
        <taxon>Pseudomonadota</taxon>
        <taxon>Gammaproteobacteria</taxon>
        <taxon>Pasteurellales</taxon>
        <taxon>Pasteurellaceae</taxon>
        <taxon>Actinobacillus</taxon>
    </lineage>
</organism>
<dbReference type="GeneID" id="86156507"/>
<dbReference type="RefSeq" id="WP_135711121.1">
    <property type="nucleotide sequence ID" value="NZ_CABFKI010000019.1"/>
</dbReference>
<evidence type="ECO:0000313" key="12">
    <source>
        <dbReference type="EMBL" id="VTU09688.1"/>
    </source>
</evidence>
<keyword evidence="7" id="KW-0255">Endonuclease</keyword>
<sequence>MNSIPHTLEKHTSKLPAILLLHNLGWQYLSPKQALAYREGKVVNVVLDVVLREVLSQRTISYLGQERALSAKAVDNLVAELTSPKLNESLVGANEHFYNHLLYGITVTEFIDGKKISCTVPIIDWETSKNNQFHFTEEFSVANANGSSVRTPDLVCFVNGLPLVVIEAKRPDGKTEYQTWNDTKTRNEADKIRSRIARSLEIDFDNDPYAKARFSGLLQQAIEEAEALFDHPIKQYLLFKEFEEQMAERKLPDIPDRFGDNYAAQAYFGVFKTVLPETLSQGEDFWVDLAFEIDQAVLRCLSEHSINLEQVEKDIRKQLLPMIFKICQANGSGMLQAKEIVERIVQIVRVGRSNG</sequence>
<comment type="similarity">
    <text evidence="2">Belongs to the HsdR family.</text>
</comment>
<evidence type="ECO:0000256" key="10">
    <source>
        <dbReference type="ARBA" id="ARBA00023125"/>
    </source>
</evidence>
<keyword evidence="9" id="KW-0067">ATP-binding</keyword>
<dbReference type="EC" id="3.1.21.3" evidence="3"/>
<gene>
    <name evidence="12" type="ORF">SAMEA1410922_02148</name>
</gene>
<evidence type="ECO:0000256" key="8">
    <source>
        <dbReference type="ARBA" id="ARBA00022801"/>
    </source>
</evidence>
<keyword evidence="6" id="KW-0680">Restriction system</keyword>
<dbReference type="CDD" id="cd22332">
    <property type="entry name" value="HsdR_N"/>
    <property type="match status" value="1"/>
</dbReference>
<dbReference type="PANTHER" id="PTHR30195">
    <property type="entry name" value="TYPE I SITE-SPECIFIC DEOXYRIBONUCLEASE PROTEIN SUBUNIT M AND R"/>
    <property type="match status" value="1"/>
</dbReference>
<protein>
    <recommendedName>
        <fullName evidence="3">type I site-specific deoxyribonuclease</fullName>
        <ecNumber evidence="3">3.1.21.3</ecNumber>
    </recommendedName>
</protein>
<evidence type="ECO:0000256" key="4">
    <source>
        <dbReference type="ARBA" id="ARBA00022722"/>
    </source>
</evidence>
<comment type="caution">
    <text evidence="12">The sequence shown here is derived from an EMBL/GenBank/DDBJ whole genome shotgun (WGS) entry which is preliminary data.</text>
</comment>
<evidence type="ECO:0000256" key="3">
    <source>
        <dbReference type="ARBA" id="ARBA00012654"/>
    </source>
</evidence>
<dbReference type="PANTHER" id="PTHR30195:SF15">
    <property type="entry name" value="TYPE I RESTRICTION ENZYME HINDI ENDONUCLEASE SUBUNIT"/>
    <property type="match status" value="1"/>
</dbReference>
<evidence type="ECO:0000256" key="6">
    <source>
        <dbReference type="ARBA" id="ARBA00022747"/>
    </source>
</evidence>
<feature type="domain" description="Restriction endonuclease type I HsdR N-terminal" evidence="11">
    <location>
        <begin position="8"/>
        <end position="186"/>
    </location>
</feature>
<evidence type="ECO:0000256" key="2">
    <source>
        <dbReference type="ARBA" id="ARBA00008598"/>
    </source>
</evidence>
<dbReference type="InterPro" id="IPR051268">
    <property type="entry name" value="Type-I_R_enzyme_R_subunit"/>
</dbReference>
<evidence type="ECO:0000256" key="9">
    <source>
        <dbReference type="ARBA" id="ARBA00022840"/>
    </source>
</evidence>
<keyword evidence="10" id="KW-0238">DNA-binding</keyword>
<reference evidence="12 13" key="1">
    <citation type="submission" date="2019-05" db="EMBL/GenBank/DDBJ databases">
        <authorList>
            <consortium name="Pathogen Informatics"/>
        </authorList>
    </citation>
    <scope>NUCLEOTIDE SEQUENCE [LARGE SCALE GENOMIC DNA]</scope>
    <source>
        <strain evidence="12 13">NM319</strain>
    </source>
</reference>
<keyword evidence="4" id="KW-0540">Nuclease</keyword>
<evidence type="ECO:0000259" key="11">
    <source>
        <dbReference type="Pfam" id="PF04313"/>
    </source>
</evidence>
<dbReference type="InterPro" id="IPR007409">
    <property type="entry name" value="Restrct_endonuc_type1_HsdR_N"/>
</dbReference>
<dbReference type="Proteomes" id="UP000308167">
    <property type="component" value="Unassembled WGS sequence"/>
</dbReference>
<keyword evidence="5" id="KW-0547">Nucleotide-binding</keyword>
<comment type="catalytic activity">
    <reaction evidence="1">
        <text>Endonucleolytic cleavage of DNA to give random double-stranded fragments with terminal 5'-phosphates, ATP is simultaneously hydrolyzed.</text>
        <dbReference type="EC" id="3.1.21.3"/>
    </reaction>
</comment>
<name>A0ABY6TMK2_9PAST</name>
<keyword evidence="8" id="KW-0378">Hydrolase</keyword>
<dbReference type="Gene3D" id="3.90.1570.50">
    <property type="match status" value="1"/>
</dbReference>
<proteinExistence type="inferred from homology"/>
<evidence type="ECO:0000256" key="7">
    <source>
        <dbReference type="ARBA" id="ARBA00022759"/>
    </source>
</evidence>
<dbReference type="Pfam" id="PF04313">
    <property type="entry name" value="HSDR_N"/>
    <property type="match status" value="1"/>
</dbReference>
<dbReference type="EMBL" id="CABFKI010000019">
    <property type="protein sequence ID" value="VTU09688.1"/>
    <property type="molecule type" value="Genomic_DNA"/>
</dbReference>